<keyword evidence="14" id="KW-0325">Glycoprotein</keyword>
<gene>
    <name evidence="18" type="ORF">E6O75_ATG11118</name>
</gene>
<evidence type="ECO:0000256" key="16">
    <source>
        <dbReference type="SAM" id="SignalP"/>
    </source>
</evidence>
<keyword evidence="8 16" id="KW-0732">Signal</keyword>
<accession>A0A4Z1PK78</accession>
<name>A0A4Z1PK78_9PEZI</name>
<evidence type="ECO:0000259" key="17">
    <source>
        <dbReference type="PROSITE" id="PS51695"/>
    </source>
</evidence>
<evidence type="ECO:0000256" key="7">
    <source>
        <dbReference type="ARBA" id="ARBA00022723"/>
    </source>
</evidence>
<proteinExistence type="predicted"/>
<protein>
    <recommendedName>
        <fullName evidence="4">tripeptidyl-peptidase II</fullName>
        <ecNumber evidence="4">3.4.14.10</ecNumber>
    </recommendedName>
</protein>
<evidence type="ECO:0000256" key="8">
    <source>
        <dbReference type="ARBA" id="ARBA00022729"/>
    </source>
</evidence>
<feature type="active site" description="Charge relay system" evidence="15">
    <location>
        <position position="557"/>
    </location>
</feature>
<evidence type="ECO:0000256" key="1">
    <source>
        <dbReference type="ARBA" id="ARBA00001910"/>
    </source>
</evidence>
<keyword evidence="5" id="KW-0964">Secreted</keyword>
<dbReference type="EC" id="3.4.14.10" evidence="4"/>
<feature type="signal peptide" evidence="16">
    <location>
        <begin position="1"/>
        <end position="19"/>
    </location>
</feature>
<dbReference type="SMART" id="SM00944">
    <property type="entry name" value="Pro-kuma_activ"/>
    <property type="match status" value="1"/>
</dbReference>
<dbReference type="InterPro" id="IPR000209">
    <property type="entry name" value="Peptidase_S8/S53_dom"/>
</dbReference>
<evidence type="ECO:0000256" key="13">
    <source>
        <dbReference type="ARBA" id="ARBA00023145"/>
    </source>
</evidence>
<dbReference type="PANTHER" id="PTHR14218:SF39">
    <property type="entry name" value="PEPTIDASE S53 DOMAIN-CONTAINING PROTEIN"/>
    <property type="match status" value="1"/>
</dbReference>
<dbReference type="CDD" id="cd04056">
    <property type="entry name" value="Peptidases_S53"/>
    <property type="match status" value="1"/>
</dbReference>
<evidence type="ECO:0000256" key="15">
    <source>
        <dbReference type="PROSITE-ProRule" id="PRU01032"/>
    </source>
</evidence>
<evidence type="ECO:0000256" key="4">
    <source>
        <dbReference type="ARBA" id="ARBA00012462"/>
    </source>
</evidence>
<dbReference type="GO" id="GO:0006508">
    <property type="term" value="P:proteolysis"/>
    <property type="evidence" value="ECO:0007669"/>
    <property type="project" value="UniProtKB-KW"/>
</dbReference>
<dbReference type="STRING" id="86259.A0A4Z1PK78"/>
<comment type="catalytic activity">
    <reaction evidence="1">
        <text>Release of an N-terminal tripeptide from a polypeptide.</text>
        <dbReference type="EC" id="3.4.14.10"/>
    </reaction>
</comment>
<evidence type="ECO:0000256" key="5">
    <source>
        <dbReference type="ARBA" id="ARBA00022525"/>
    </source>
</evidence>
<feature type="binding site" evidence="15">
    <location>
        <position position="618"/>
    </location>
    <ligand>
        <name>Ca(2+)</name>
        <dbReference type="ChEBI" id="CHEBI:29108"/>
    </ligand>
</feature>
<reference evidence="18 19" key="1">
    <citation type="submission" date="2019-04" db="EMBL/GenBank/DDBJ databases">
        <title>High contiguity whole genome sequence and gene annotation resource for two Venturia nashicola isolates.</title>
        <authorList>
            <person name="Prokchorchik M."/>
            <person name="Won K."/>
            <person name="Lee Y."/>
            <person name="Choi E.D."/>
            <person name="Segonzac C."/>
            <person name="Sohn K.H."/>
        </authorList>
    </citation>
    <scope>NUCLEOTIDE SEQUENCE [LARGE SCALE GENOMIC DNA]</scope>
    <source>
        <strain evidence="18 19">PRI2</strain>
    </source>
</reference>
<keyword evidence="12" id="KW-0843">Virulence</keyword>
<evidence type="ECO:0000256" key="14">
    <source>
        <dbReference type="ARBA" id="ARBA00023180"/>
    </source>
</evidence>
<evidence type="ECO:0000256" key="3">
    <source>
        <dbReference type="ARBA" id="ARBA00004239"/>
    </source>
</evidence>
<keyword evidence="6 15" id="KW-0645">Protease</keyword>
<feature type="binding site" evidence="15">
    <location>
        <position position="600"/>
    </location>
    <ligand>
        <name>Ca(2+)</name>
        <dbReference type="ChEBI" id="CHEBI:29108"/>
    </ligand>
</feature>
<feature type="active site" description="Charge relay system" evidence="15">
    <location>
        <position position="316"/>
    </location>
</feature>
<feature type="domain" description="Peptidase S53" evidence="17">
    <location>
        <begin position="230"/>
        <end position="640"/>
    </location>
</feature>
<keyword evidence="13" id="KW-0865">Zymogen</keyword>
<dbReference type="AlphaFoldDB" id="A0A4Z1PK78"/>
<organism evidence="18 19">
    <name type="scientific">Venturia nashicola</name>
    <dbReference type="NCBI Taxonomy" id="86259"/>
    <lineage>
        <taxon>Eukaryota</taxon>
        <taxon>Fungi</taxon>
        <taxon>Dikarya</taxon>
        <taxon>Ascomycota</taxon>
        <taxon>Pezizomycotina</taxon>
        <taxon>Dothideomycetes</taxon>
        <taxon>Pleosporomycetidae</taxon>
        <taxon>Venturiales</taxon>
        <taxon>Venturiaceae</taxon>
        <taxon>Venturia</taxon>
    </lineage>
</organism>
<dbReference type="OrthoDB" id="409122at2759"/>
<keyword evidence="7 15" id="KW-0479">Metal-binding</keyword>
<dbReference type="EMBL" id="SNSC02000008">
    <property type="protein sequence ID" value="TID22324.1"/>
    <property type="molecule type" value="Genomic_DNA"/>
</dbReference>
<dbReference type="GO" id="GO:0005576">
    <property type="term" value="C:extracellular region"/>
    <property type="evidence" value="ECO:0007669"/>
    <property type="project" value="UniProtKB-SubCell"/>
</dbReference>
<evidence type="ECO:0000256" key="9">
    <source>
        <dbReference type="ARBA" id="ARBA00022801"/>
    </source>
</evidence>
<dbReference type="FunFam" id="3.40.50.200:FF:000015">
    <property type="entry name" value="Tripeptidyl peptidase A"/>
    <property type="match status" value="1"/>
</dbReference>
<keyword evidence="19" id="KW-1185">Reference proteome</keyword>
<evidence type="ECO:0000256" key="10">
    <source>
        <dbReference type="ARBA" id="ARBA00022825"/>
    </source>
</evidence>
<dbReference type="Proteomes" id="UP000298493">
    <property type="component" value="Unassembled WGS sequence"/>
</dbReference>
<comment type="caution">
    <text evidence="18">The sequence shown here is derived from an EMBL/GenBank/DDBJ whole genome shotgun (WGS) entry which is preliminary data.</text>
</comment>
<comment type="subcellular location">
    <subcellularLocation>
        <location evidence="3">Secreted</location>
        <location evidence="3">Extracellular space</location>
    </subcellularLocation>
</comment>
<evidence type="ECO:0000313" key="19">
    <source>
        <dbReference type="Proteomes" id="UP000298493"/>
    </source>
</evidence>
<keyword evidence="9 15" id="KW-0378">Hydrolase</keyword>
<evidence type="ECO:0000256" key="2">
    <source>
        <dbReference type="ARBA" id="ARBA00002451"/>
    </source>
</evidence>
<sequence length="673" mass="72192">MVPFSSVLITLATLSTAIGSRLSSQPYAVKERHIVPKRWTRLGRAPADTVLELRIALKQSQFDELDRHLNEVSDPSHSRYGQHLSSSEVQELVKPSDETSDLVHQWLASYGYGSDHLGYSPARDWLKITLPVKDAESLLNTEYSVFKHQDGSELIRTPEWSLPVHLHGHIDAIQPTNSFFRMAPLNTQWMASPGSTAVAEADLTSTSVVIAQALAATLDPAVTQACNASKITPDCLRTLYGTKDYVPKVPTKSRIGYCNYLGETTLQSDLDLWTKQFRSDAQGAQIKFELVNGAQNNQVLDQATQIKGTDVEANLDGQSITGMAYPIPVTAYNTGGEPPITGAFAPPSGQSNTNEPYLDWVQYILAKPDSDIPPTISTSYGEDEQSVPKDYATRVCQDFAQLGSRGVTLLFSSGDSGVGSPGMGGQCMLYSDPNNANSGSPNFLPAFPAGCPYVTAVGATRGLGDSPSTLSGSFNVEVAAGYPSGMSRYSSGGGFSNYFPRPSWQESTVQSYISKIATDVDPSMYNKSGRAYPDLAANGQSYAVYWAGTVRSVDGTSASAPTMAAIIALLNDDLLAAGKPPLGFLNPWLYQTGNKGFTDITQGSAAGCGGNGFPAKDGWDAVTGFGTPNFPQLQKLAQAASPNPGIGGFISPGPRPGQRPGPWKWWGNRYFRK</sequence>
<keyword evidence="11 15" id="KW-0106">Calcium</keyword>
<dbReference type="PROSITE" id="PS51695">
    <property type="entry name" value="SEDOLISIN"/>
    <property type="match status" value="1"/>
</dbReference>
<dbReference type="SUPFAM" id="SSF54897">
    <property type="entry name" value="Protease propeptides/inhibitors"/>
    <property type="match status" value="1"/>
</dbReference>
<dbReference type="Pfam" id="PF09286">
    <property type="entry name" value="Pro-kuma_activ"/>
    <property type="match status" value="1"/>
</dbReference>
<dbReference type="GO" id="GO:0004252">
    <property type="term" value="F:serine-type endopeptidase activity"/>
    <property type="evidence" value="ECO:0007669"/>
    <property type="project" value="UniProtKB-UniRule"/>
</dbReference>
<comment type="function">
    <text evidence="2">Secreted tripeptidyl-peptidase which degrades proteins at acidic pHs and is involved in virulence.</text>
</comment>
<dbReference type="InterPro" id="IPR023828">
    <property type="entry name" value="Peptidase_S8_Ser-AS"/>
</dbReference>
<dbReference type="InterPro" id="IPR015366">
    <property type="entry name" value="S53_propep"/>
</dbReference>
<dbReference type="GO" id="GO:0008240">
    <property type="term" value="F:tripeptidyl-peptidase activity"/>
    <property type="evidence" value="ECO:0007669"/>
    <property type="project" value="UniProtKB-EC"/>
</dbReference>
<evidence type="ECO:0000313" key="18">
    <source>
        <dbReference type="EMBL" id="TID22324.1"/>
    </source>
</evidence>
<dbReference type="CDD" id="cd11377">
    <property type="entry name" value="Pro-peptidase_S53"/>
    <property type="match status" value="1"/>
</dbReference>
<comment type="cofactor">
    <cofactor evidence="15">
        <name>Ca(2+)</name>
        <dbReference type="ChEBI" id="CHEBI:29108"/>
    </cofactor>
    <text evidence="15">Binds 1 Ca(2+) ion per subunit.</text>
</comment>
<dbReference type="GO" id="GO:0046872">
    <property type="term" value="F:metal ion binding"/>
    <property type="evidence" value="ECO:0007669"/>
    <property type="project" value="UniProtKB-UniRule"/>
</dbReference>
<dbReference type="SUPFAM" id="SSF52743">
    <property type="entry name" value="Subtilisin-like"/>
    <property type="match status" value="1"/>
</dbReference>
<evidence type="ECO:0000256" key="12">
    <source>
        <dbReference type="ARBA" id="ARBA00023026"/>
    </source>
</evidence>
<dbReference type="InterPro" id="IPR050819">
    <property type="entry name" value="Tripeptidyl-peptidase_I"/>
</dbReference>
<dbReference type="PROSITE" id="PS00138">
    <property type="entry name" value="SUBTILASE_SER"/>
    <property type="match status" value="1"/>
</dbReference>
<keyword evidence="10 15" id="KW-0720">Serine protease</keyword>
<dbReference type="InterPro" id="IPR036852">
    <property type="entry name" value="Peptidase_S8/S53_dom_sf"/>
</dbReference>
<dbReference type="Gene3D" id="3.40.50.200">
    <property type="entry name" value="Peptidase S8/S53 domain"/>
    <property type="match status" value="1"/>
</dbReference>
<feature type="binding site" evidence="15">
    <location>
        <position position="599"/>
    </location>
    <ligand>
        <name>Ca(2+)</name>
        <dbReference type="ChEBI" id="CHEBI:29108"/>
    </ligand>
</feature>
<dbReference type="PANTHER" id="PTHR14218">
    <property type="entry name" value="PROTEASE S8 TRIPEPTIDYL PEPTIDASE I CLN2"/>
    <property type="match status" value="1"/>
</dbReference>
<dbReference type="Pfam" id="PF00082">
    <property type="entry name" value="Peptidase_S8"/>
    <property type="match status" value="1"/>
</dbReference>
<feature type="active site" description="Charge relay system" evidence="15">
    <location>
        <position position="312"/>
    </location>
</feature>
<feature type="chain" id="PRO_5021266425" description="tripeptidyl-peptidase II" evidence="16">
    <location>
        <begin position="20"/>
        <end position="673"/>
    </location>
</feature>
<feature type="binding site" evidence="15">
    <location>
        <position position="620"/>
    </location>
    <ligand>
        <name>Ca(2+)</name>
        <dbReference type="ChEBI" id="CHEBI:29108"/>
    </ligand>
</feature>
<evidence type="ECO:0000256" key="11">
    <source>
        <dbReference type="ARBA" id="ARBA00022837"/>
    </source>
</evidence>
<dbReference type="InterPro" id="IPR030400">
    <property type="entry name" value="Sedolisin_dom"/>
</dbReference>
<evidence type="ECO:0000256" key="6">
    <source>
        <dbReference type="ARBA" id="ARBA00022670"/>
    </source>
</evidence>